<evidence type="ECO:0000313" key="7">
    <source>
        <dbReference type="EMBL" id="BBL80429.1"/>
    </source>
</evidence>
<dbReference type="SMART" id="SM00382">
    <property type="entry name" value="AAA"/>
    <property type="match status" value="1"/>
</dbReference>
<organism evidence="7 8">
    <name type="scientific">Rubrobacter xylanophilus</name>
    <dbReference type="NCBI Taxonomy" id="49319"/>
    <lineage>
        <taxon>Bacteria</taxon>
        <taxon>Bacillati</taxon>
        <taxon>Actinomycetota</taxon>
        <taxon>Rubrobacteria</taxon>
        <taxon>Rubrobacterales</taxon>
        <taxon>Rubrobacteraceae</taxon>
        <taxon>Rubrobacter</taxon>
    </lineage>
</organism>
<dbReference type="GO" id="GO:0005886">
    <property type="term" value="C:plasma membrane"/>
    <property type="evidence" value="ECO:0007669"/>
    <property type="project" value="UniProtKB-SubCell"/>
</dbReference>
<dbReference type="PROSITE" id="PS00211">
    <property type="entry name" value="ABC_TRANSPORTER_1"/>
    <property type="match status" value="1"/>
</dbReference>
<evidence type="ECO:0000256" key="2">
    <source>
        <dbReference type="ARBA" id="ARBA00022448"/>
    </source>
</evidence>
<keyword evidence="3" id="KW-0547">Nucleotide-binding</keyword>
<gene>
    <name evidence="7" type="ORF">RxyAA322_22830</name>
</gene>
<proteinExistence type="predicted"/>
<dbReference type="InterPro" id="IPR017871">
    <property type="entry name" value="ABC_transporter-like_CS"/>
</dbReference>
<dbReference type="EMBL" id="AP019791">
    <property type="protein sequence ID" value="BBL80429.1"/>
    <property type="molecule type" value="Genomic_DNA"/>
</dbReference>
<keyword evidence="8" id="KW-1185">Reference proteome</keyword>
<dbReference type="Gene3D" id="3.40.50.300">
    <property type="entry name" value="P-loop containing nucleotide triphosphate hydrolases"/>
    <property type="match status" value="1"/>
</dbReference>
<accession>A0A510HK85</accession>
<keyword evidence="5" id="KW-0046">Antibiotic resistance</keyword>
<dbReference type="AlphaFoldDB" id="A0A510HK85"/>
<dbReference type="GO" id="GO:0016887">
    <property type="term" value="F:ATP hydrolysis activity"/>
    <property type="evidence" value="ECO:0007669"/>
    <property type="project" value="InterPro"/>
</dbReference>
<dbReference type="GO" id="GO:0005524">
    <property type="term" value="F:ATP binding"/>
    <property type="evidence" value="ECO:0007669"/>
    <property type="project" value="UniProtKB-KW"/>
</dbReference>
<keyword evidence="4 7" id="KW-0067">ATP-binding</keyword>
<dbReference type="PANTHER" id="PTHR42711">
    <property type="entry name" value="ABC TRANSPORTER ATP-BINDING PROTEIN"/>
    <property type="match status" value="1"/>
</dbReference>
<protein>
    <submittedName>
        <fullName evidence="7">ABC transporter ATP-binding protein</fullName>
    </submittedName>
</protein>
<dbReference type="InterPro" id="IPR050763">
    <property type="entry name" value="ABC_transporter_ATP-binding"/>
</dbReference>
<dbReference type="PROSITE" id="PS50893">
    <property type="entry name" value="ABC_TRANSPORTER_2"/>
    <property type="match status" value="1"/>
</dbReference>
<dbReference type="CDD" id="cd03230">
    <property type="entry name" value="ABC_DR_subfamily_A"/>
    <property type="match status" value="1"/>
</dbReference>
<evidence type="ECO:0000256" key="5">
    <source>
        <dbReference type="ARBA" id="ARBA00023251"/>
    </source>
</evidence>
<dbReference type="OrthoDB" id="9804819at2"/>
<keyword evidence="2" id="KW-0813">Transport</keyword>
<dbReference type="RefSeq" id="WP_143528433.1">
    <property type="nucleotide sequence ID" value="NZ_AP019791.1"/>
</dbReference>
<dbReference type="PANTHER" id="PTHR42711:SF16">
    <property type="entry name" value="ABC TRANSPORTER ATP-BINDING PROTEIN"/>
    <property type="match status" value="1"/>
</dbReference>
<evidence type="ECO:0000256" key="3">
    <source>
        <dbReference type="ARBA" id="ARBA00022741"/>
    </source>
</evidence>
<comment type="subcellular location">
    <subcellularLocation>
        <location evidence="1">Cell membrane</location>
        <topology evidence="1">Peripheral membrane protein</topology>
    </subcellularLocation>
</comment>
<dbReference type="InterPro" id="IPR003593">
    <property type="entry name" value="AAA+_ATPase"/>
</dbReference>
<evidence type="ECO:0000313" key="8">
    <source>
        <dbReference type="Proteomes" id="UP000318065"/>
    </source>
</evidence>
<dbReference type="Proteomes" id="UP000318065">
    <property type="component" value="Chromosome"/>
</dbReference>
<reference evidence="7" key="1">
    <citation type="journal article" date="2019" name="Microbiol. Resour. Announc.">
        <title>Complete Genome Sequence of Rubrobacter xylanophilus Strain AA3-22, Isolated from Arima Onsen in Japan.</title>
        <authorList>
            <person name="Tomariguchi N."/>
            <person name="Miyazaki K."/>
        </authorList>
    </citation>
    <scope>NUCLEOTIDE SEQUENCE [LARGE SCALE GENOMIC DNA]</scope>
    <source>
        <strain evidence="7">AA3-22</strain>
    </source>
</reference>
<dbReference type="GO" id="GO:0046677">
    <property type="term" value="P:response to antibiotic"/>
    <property type="evidence" value="ECO:0007669"/>
    <property type="project" value="UniProtKB-KW"/>
</dbReference>
<dbReference type="InterPro" id="IPR027417">
    <property type="entry name" value="P-loop_NTPase"/>
</dbReference>
<sequence length="240" mass="26082">MFPIELDGVTKSYGEVRALDGVSLRVRAGEIHGLLGPNGAGKTTLMRIIAGLVPQDSGEVFIAGLNVRDAPRRTRRAVGFVPDSPFLYRYLTGRQYLEFAADLWGLPEDEKIKAVEDGLKRFGLADRAQHVIGSYSFGMRQKLAVAGALLQGPTVLVLDEPLTGFDPPSSRFMKDFLRSFADAGRAVFLSTHILELAHGLCDRVSIISDGRIILERETDGDATGFERSVLNAMDRSGGSS</sequence>
<dbReference type="Pfam" id="PF00005">
    <property type="entry name" value="ABC_tran"/>
    <property type="match status" value="1"/>
</dbReference>
<feature type="domain" description="ABC transporter" evidence="6">
    <location>
        <begin position="4"/>
        <end position="234"/>
    </location>
</feature>
<evidence type="ECO:0000256" key="1">
    <source>
        <dbReference type="ARBA" id="ARBA00004202"/>
    </source>
</evidence>
<dbReference type="InterPro" id="IPR003439">
    <property type="entry name" value="ABC_transporter-like_ATP-bd"/>
</dbReference>
<evidence type="ECO:0000256" key="4">
    <source>
        <dbReference type="ARBA" id="ARBA00022840"/>
    </source>
</evidence>
<name>A0A510HK85_9ACTN</name>
<dbReference type="SUPFAM" id="SSF52540">
    <property type="entry name" value="P-loop containing nucleoside triphosphate hydrolases"/>
    <property type="match status" value="1"/>
</dbReference>
<evidence type="ECO:0000259" key="6">
    <source>
        <dbReference type="PROSITE" id="PS50893"/>
    </source>
</evidence>